<keyword evidence="2" id="KW-1185">Reference proteome</keyword>
<dbReference type="Proteomes" id="UP000276834">
    <property type="component" value="Unassembled WGS sequence"/>
</dbReference>
<sequence length="79" mass="8898">MSVLDSDLAMLATRLFGLKLKQVEIPYDKVVKLILLEFGAQKMRSTSLKASSSIQEIRYSLLRPQQILILKNDTISCQG</sequence>
<dbReference type="EMBL" id="QUSF01000009">
    <property type="protein sequence ID" value="RLW06302.1"/>
    <property type="molecule type" value="Genomic_DNA"/>
</dbReference>
<evidence type="ECO:0000313" key="1">
    <source>
        <dbReference type="EMBL" id="RLW06302.1"/>
    </source>
</evidence>
<reference evidence="1 2" key="1">
    <citation type="journal article" date="2018" name="Proc. R. Soc. B">
        <title>A non-coding region near Follistatin controls head colour polymorphism in the Gouldian finch.</title>
        <authorList>
            <person name="Toomey M.B."/>
            <person name="Marques C.I."/>
            <person name="Andrade P."/>
            <person name="Araujo P.M."/>
            <person name="Sabatino S."/>
            <person name="Gazda M.A."/>
            <person name="Afonso S."/>
            <person name="Lopes R.J."/>
            <person name="Corbo J.C."/>
            <person name="Carneiro M."/>
        </authorList>
    </citation>
    <scope>NUCLEOTIDE SEQUENCE [LARGE SCALE GENOMIC DNA]</scope>
    <source>
        <strain evidence="1">Red01</strain>
        <tissue evidence="1">Muscle</tissue>
    </source>
</reference>
<evidence type="ECO:0000313" key="2">
    <source>
        <dbReference type="Proteomes" id="UP000276834"/>
    </source>
</evidence>
<organism evidence="1 2">
    <name type="scientific">Chloebia gouldiae</name>
    <name type="common">Gouldian finch</name>
    <name type="synonym">Erythrura gouldiae</name>
    <dbReference type="NCBI Taxonomy" id="44316"/>
    <lineage>
        <taxon>Eukaryota</taxon>
        <taxon>Metazoa</taxon>
        <taxon>Chordata</taxon>
        <taxon>Craniata</taxon>
        <taxon>Vertebrata</taxon>
        <taxon>Euteleostomi</taxon>
        <taxon>Archelosauria</taxon>
        <taxon>Archosauria</taxon>
        <taxon>Dinosauria</taxon>
        <taxon>Saurischia</taxon>
        <taxon>Theropoda</taxon>
        <taxon>Coelurosauria</taxon>
        <taxon>Aves</taxon>
        <taxon>Neognathae</taxon>
        <taxon>Neoaves</taxon>
        <taxon>Telluraves</taxon>
        <taxon>Australaves</taxon>
        <taxon>Passeriformes</taxon>
        <taxon>Passeroidea</taxon>
        <taxon>Passeridae</taxon>
        <taxon>Chloebia</taxon>
    </lineage>
</organism>
<proteinExistence type="predicted"/>
<comment type="caution">
    <text evidence="1">The sequence shown here is derived from an EMBL/GenBank/DDBJ whole genome shotgun (WGS) entry which is preliminary data.</text>
</comment>
<dbReference type="AlphaFoldDB" id="A0A3L8SQR7"/>
<name>A0A3L8SQR7_CHLGU</name>
<protein>
    <submittedName>
        <fullName evidence="1">Uncharacterized protein</fullName>
    </submittedName>
</protein>
<gene>
    <name evidence="1" type="ORF">DV515_00004451</name>
</gene>
<accession>A0A3L8SQR7</accession>